<protein>
    <submittedName>
        <fullName evidence="5">Protein SCO1/2</fullName>
    </submittedName>
</protein>
<dbReference type="SUPFAM" id="SSF52833">
    <property type="entry name" value="Thioredoxin-like"/>
    <property type="match status" value="1"/>
</dbReference>
<dbReference type="EMBL" id="JACIEJ010000001">
    <property type="protein sequence ID" value="MBB3983800.1"/>
    <property type="molecule type" value="Genomic_DNA"/>
</dbReference>
<dbReference type="Proteomes" id="UP000541426">
    <property type="component" value="Unassembled WGS sequence"/>
</dbReference>
<dbReference type="InterPro" id="IPR003782">
    <property type="entry name" value="SCO1/SenC"/>
</dbReference>
<keyword evidence="6" id="KW-1185">Reference proteome</keyword>
<comment type="caution">
    <text evidence="5">The sequence shown here is derived from an EMBL/GenBank/DDBJ whole genome shotgun (WGS) entry which is preliminary data.</text>
</comment>
<feature type="binding site" evidence="3">
    <location>
        <position position="94"/>
    </location>
    <ligand>
        <name>Cu cation</name>
        <dbReference type="ChEBI" id="CHEBI:23378"/>
    </ligand>
</feature>
<sequence>MKEDIVVKTFTRVATTAVALLLGGTFAASAGWLDGLFGGNAEDAFAQCRQGAVAGDIGGPFELVNAQGETVTDTDVITEPTLLYFGYTFCPDVCPFDVARNAEAIDILEQRGMSATPVFVSIDPERDTPEVVGDFADTFHDKMIGLTGSKEQVDVASKAYRTYYRAQEAEDEYYLVDHSTFTYLVLPEAGFVDYFRREVTPEQMADRVGCFVDAAS</sequence>
<feature type="binding site" evidence="3">
    <location>
        <position position="178"/>
    </location>
    <ligand>
        <name>Cu cation</name>
        <dbReference type="ChEBI" id="CHEBI:23378"/>
    </ligand>
</feature>
<evidence type="ECO:0000313" key="6">
    <source>
        <dbReference type="Proteomes" id="UP000541426"/>
    </source>
</evidence>
<name>A0A7W6DI97_9RHOB</name>
<evidence type="ECO:0000256" key="3">
    <source>
        <dbReference type="PIRSR" id="PIRSR603782-1"/>
    </source>
</evidence>
<keyword evidence="2 3" id="KW-0186">Copper</keyword>
<keyword evidence="4" id="KW-1015">Disulfide bond</keyword>
<evidence type="ECO:0000256" key="1">
    <source>
        <dbReference type="ARBA" id="ARBA00010996"/>
    </source>
</evidence>
<gene>
    <name evidence="5" type="ORF">GGQ68_000111</name>
</gene>
<keyword evidence="3" id="KW-0479">Metal-binding</keyword>
<dbReference type="RefSeq" id="WP_183962412.1">
    <property type="nucleotide sequence ID" value="NZ_BAABBZ010000012.1"/>
</dbReference>
<dbReference type="PANTHER" id="PTHR12151">
    <property type="entry name" value="ELECTRON TRANSPORT PROTIN SCO1/SENC FAMILY MEMBER"/>
    <property type="match status" value="1"/>
</dbReference>
<feature type="disulfide bond" description="Redox-active" evidence="4">
    <location>
        <begin position="90"/>
        <end position="94"/>
    </location>
</feature>
<dbReference type="CDD" id="cd02968">
    <property type="entry name" value="SCO"/>
    <property type="match status" value="1"/>
</dbReference>
<proteinExistence type="inferred from homology"/>
<dbReference type="FunFam" id="3.40.30.10:FF:000013">
    <property type="entry name" value="Blast:Protein SCO1 homolog, mitochondrial"/>
    <property type="match status" value="1"/>
</dbReference>
<feature type="binding site" evidence="3">
    <location>
        <position position="90"/>
    </location>
    <ligand>
        <name>Cu cation</name>
        <dbReference type="ChEBI" id="CHEBI:23378"/>
    </ligand>
</feature>
<evidence type="ECO:0000313" key="5">
    <source>
        <dbReference type="EMBL" id="MBB3983800.1"/>
    </source>
</evidence>
<dbReference type="Gene3D" id="3.40.30.10">
    <property type="entry name" value="Glutaredoxin"/>
    <property type="match status" value="1"/>
</dbReference>
<accession>A0A7W6DI97</accession>
<dbReference type="GO" id="GO:0046872">
    <property type="term" value="F:metal ion binding"/>
    <property type="evidence" value="ECO:0007669"/>
    <property type="project" value="UniProtKB-KW"/>
</dbReference>
<comment type="similarity">
    <text evidence="1">Belongs to the SCO1/2 family.</text>
</comment>
<evidence type="ECO:0000256" key="4">
    <source>
        <dbReference type="PIRSR" id="PIRSR603782-2"/>
    </source>
</evidence>
<dbReference type="InterPro" id="IPR036249">
    <property type="entry name" value="Thioredoxin-like_sf"/>
</dbReference>
<reference evidence="5 6" key="1">
    <citation type="submission" date="2020-08" db="EMBL/GenBank/DDBJ databases">
        <title>Genomic Encyclopedia of Type Strains, Phase IV (KMG-IV): sequencing the most valuable type-strain genomes for metagenomic binning, comparative biology and taxonomic classification.</title>
        <authorList>
            <person name="Goeker M."/>
        </authorList>
    </citation>
    <scope>NUCLEOTIDE SEQUENCE [LARGE SCALE GENOMIC DNA]</scope>
    <source>
        <strain evidence="5 6">DSM 102235</strain>
    </source>
</reference>
<evidence type="ECO:0000256" key="2">
    <source>
        <dbReference type="ARBA" id="ARBA00023008"/>
    </source>
</evidence>
<dbReference type="AlphaFoldDB" id="A0A7W6DI97"/>
<dbReference type="Pfam" id="PF02630">
    <property type="entry name" value="SCO1-SenC"/>
    <property type="match status" value="1"/>
</dbReference>
<dbReference type="PANTHER" id="PTHR12151:SF25">
    <property type="entry name" value="LINALOOL DEHYDRATASE_ISOMERASE DOMAIN-CONTAINING PROTEIN"/>
    <property type="match status" value="1"/>
</dbReference>
<organism evidence="5 6">
    <name type="scientific">Sagittula marina</name>
    <dbReference type="NCBI Taxonomy" id="943940"/>
    <lineage>
        <taxon>Bacteria</taxon>
        <taxon>Pseudomonadati</taxon>
        <taxon>Pseudomonadota</taxon>
        <taxon>Alphaproteobacteria</taxon>
        <taxon>Rhodobacterales</taxon>
        <taxon>Roseobacteraceae</taxon>
        <taxon>Sagittula</taxon>
    </lineage>
</organism>